<evidence type="ECO:0000313" key="1">
    <source>
        <dbReference type="EMBL" id="SQB27044.1"/>
    </source>
</evidence>
<dbReference type="GO" id="GO:0003677">
    <property type="term" value="F:DNA binding"/>
    <property type="evidence" value="ECO:0007669"/>
    <property type="project" value="InterPro"/>
</dbReference>
<dbReference type="SUPFAM" id="SSF47413">
    <property type="entry name" value="lambda repressor-like DNA-binding domains"/>
    <property type="match status" value="1"/>
</dbReference>
<evidence type="ECO:0008006" key="3">
    <source>
        <dbReference type="Google" id="ProtNLM"/>
    </source>
</evidence>
<accession>A0A2X2VES8</accession>
<reference evidence="1 2" key="1">
    <citation type="submission" date="2018-06" db="EMBL/GenBank/DDBJ databases">
        <authorList>
            <consortium name="Pathogen Informatics"/>
            <person name="Doyle S."/>
        </authorList>
    </citation>
    <scope>NUCLEOTIDE SEQUENCE [LARGE SCALE GENOMIC DNA]</scope>
    <source>
        <strain evidence="1 2">NCTC13492</strain>
    </source>
</reference>
<dbReference type="Pfam" id="PF16264">
    <property type="entry name" value="SatD"/>
    <property type="match status" value="1"/>
</dbReference>
<dbReference type="STRING" id="445960.SAMN05421542_2498"/>
<proteinExistence type="predicted"/>
<dbReference type="EMBL" id="UAWB01000002">
    <property type="protein sequence ID" value="SQB27044.1"/>
    <property type="molecule type" value="Genomic_DNA"/>
</dbReference>
<dbReference type="InterPro" id="IPR010982">
    <property type="entry name" value="Lambda_DNA-bd_dom_sf"/>
</dbReference>
<name>A0A2X2VES8_CHRJE</name>
<sequence length="216" mass="24755">MLIFLFISNYAYICSMIAVITGDIINSQHADTEVWITKLKNLLETWGSAPGTWEIYRGDEFQFKCSIDSVFWHFLAIKSLIKSQENLDVRMAIGIGEESFSSEKITESNGTAYVNSGRLLNDLKSDGHTVAIKTSNDSVDRDLNILLKWSSKDFDNWTMATSEIIHEMIMNQDITQEDLAKRFAISQSSISQRLKRANYELIVETNQYFRKKISEL</sequence>
<dbReference type="Gene3D" id="1.10.10.60">
    <property type="entry name" value="Homeodomain-like"/>
    <property type="match status" value="1"/>
</dbReference>
<dbReference type="InterPro" id="IPR032580">
    <property type="entry name" value="SatD"/>
</dbReference>
<evidence type="ECO:0000313" key="2">
    <source>
        <dbReference type="Proteomes" id="UP000251670"/>
    </source>
</evidence>
<gene>
    <name evidence="1" type="ORF">NCTC13492_00724</name>
</gene>
<dbReference type="AlphaFoldDB" id="A0A2X2VES8"/>
<dbReference type="Proteomes" id="UP000251670">
    <property type="component" value="Unassembled WGS sequence"/>
</dbReference>
<protein>
    <recommendedName>
        <fullName evidence="3">SatD family (SatD)</fullName>
    </recommendedName>
</protein>
<organism evidence="1 2">
    <name type="scientific">Chryseobacterium jejuense</name>
    <dbReference type="NCBI Taxonomy" id="445960"/>
    <lineage>
        <taxon>Bacteria</taxon>
        <taxon>Pseudomonadati</taxon>
        <taxon>Bacteroidota</taxon>
        <taxon>Flavobacteriia</taxon>
        <taxon>Flavobacteriales</taxon>
        <taxon>Weeksellaceae</taxon>
        <taxon>Chryseobacterium group</taxon>
        <taxon>Chryseobacterium</taxon>
    </lineage>
</organism>